<name>A0A6L2P996_COPFO</name>
<protein>
    <recommendedName>
        <fullName evidence="1">MADF domain-containing protein</fullName>
    </recommendedName>
</protein>
<evidence type="ECO:0000259" key="1">
    <source>
        <dbReference type="PROSITE" id="PS51029"/>
    </source>
</evidence>
<accession>A0A6L2P996</accession>
<dbReference type="InParanoid" id="A0A6L2P996"/>
<evidence type="ECO:0000313" key="3">
    <source>
        <dbReference type="Proteomes" id="UP000502823"/>
    </source>
</evidence>
<dbReference type="AlphaFoldDB" id="A0A6L2P996"/>
<feature type="domain" description="MADF" evidence="1">
    <location>
        <begin position="10"/>
        <end position="105"/>
    </location>
</feature>
<dbReference type="InterPro" id="IPR006578">
    <property type="entry name" value="MADF-dom"/>
</dbReference>
<dbReference type="SMART" id="SM00595">
    <property type="entry name" value="MADF"/>
    <property type="match status" value="1"/>
</dbReference>
<evidence type="ECO:0000313" key="2">
    <source>
        <dbReference type="EMBL" id="GFG28873.1"/>
    </source>
</evidence>
<dbReference type="PANTHER" id="PTHR21505">
    <property type="entry name" value="MADF DOMAIN-CONTAINING PROTEIN-RELATED"/>
    <property type="match status" value="1"/>
</dbReference>
<dbReference type="EMBL" id="BLKM01000099">
    <property type="protein sequence ID" value="GFG28873.1"/>
    <property type="molecule type" value="Genomic_DNA"/>
</dbReference>
<keyword evidence="3" id="KW-1185">Reference proteome</keyword>
<organism evidence="2 3">
    <name type="scientific">Coptotermes formosanus</name>
    <name type="common">Formosan subterranean termite</name>
    <dbReference type="NCBI Taxonomy" id="36987"/>
    <lineage>
        <taxon>Eukaryota</taxon>
        <taxon>Metazoa</taxon>
        <taxon>Ecdysozoa</taxon>
        <taxon>Arthropoda</taxon>
        <taxon>Hexapoda</taxon>
        <taxon>Insecta</taxon>
        <taxon>Pterygota</taxon>
        <taxon>Neoptera</taxon>
        <taxon>Polyneoptera</taxon>
        <taxon>Dictyoptera</taxon>
        <taxon>Blattodea</taxon>
        <taxon>Blattoidea</taxon>
        <taxon>Termitoidae</taxon>
        <taxon>Rhinotermitidae</taxon>
        <taxon>Coptotermes</taxon>
    </lineage>
</organism>
<comment type="caution">
    <text evidence="2">The sequence shown here is derived from an EMBL/GenBank/DDBJ whole genome shotgun (WGS) entry which is preliminary data.</text>
</comment>
<dbReference type="OrthoDB" id="6784437at2759"/>
<dbReference type="PANTHER" id="PTHR21505:SF12">
    <property type="entry name" value="MADF DOMAIN-CONTAINING PROTEIN-RELATED"/>
    <property type="match status" value="1"/>
</dbReference>
<dbReference type="PROSITE" id="PS51029">
    <property type="entry name" value="MADF"/>
    <property type="match status" value="1"/>
</dbReference>
<dbReference type="Proteomes" id="UP000502823">
    <property type="component" value="Unassembled WGS sequence"/>
</dbReference>
<dbReference type="Pfam" id="PF10545">
    <property type="entry name" value="MADF_DNA_bdg"/>
    <property type="match status" value="1"/>
</dbReference>
<gene>
    <name evidence="2" type="ORF">Cfor_06250</name>
</gene>
<sequence>MDWSNEMTLEFLRLYESEPVIWNPKEPLHKNRNAVADAWKRIEVSLSIKCSVQELKKKKESLMATFRPLLNKVKASMKTGKGADEVYKPSWFAFESMAKFLYGIYQPRSTINTQVCYIVMH</sequence>
<proteinExistence type="predicted"/>
<reference evidence="3" key="1">
    <citation type="submission" date="2020-01" db="EMBL/GenBank/DDBJ databases">
        <title>Draft genome sequence of the Termite Coptotermes fromosanus.</title>
        <authorList>
            <person name="Itakura S."/>
            <person name="Yosikawa Y."/>
            <person name="Umezawa K."/>
        </authorList>
    </citation>
    <scope>NUCLEOTIDE SEQUENCE [LARGE SCALE GENOMIC DNA]</scope>
</reference>